<dbReference type="SUPFAM" id="SSF56112">
    <property type="entry name" value="Protein kinase-like (PK-like)"/>
    <property type="match status" value="1"/>
</dbReference>
<evidence type="ECO:0000256" key="4">
    <source>
        <dbReference type="ARBA" id="ARBA00023239"/>
    </source>
</evidence>
<sequence>MYIYIVILYSSVFLSFFPARIVCVFVTFFLQGKFGDVYAAVERASREPYAVRLLSIAGKADLLQEAKIWKSVSDSKYIVQWYTIRADGATLFFLMERCQCNFVQKLKNSSSWNVQKTRAAFKQMMRAVDWIHSCSVVHRDIKASNFLCGGDKGNTIMKLTDFSTACQVPQGARLFQEAGSWQYRSPEMHSKAGYTEKTDIWSFGVMAYALLFNEFPYGAQVRDKERIRALILQNEEPHFLQVPVGQKVGEFLGPAARFCRVLLRRNQDIRCSASEALQLGFISGMACSVEMEADCASVRKQDHHPIVKELAKPAAGWDDEGAVESQFSEFTVDLTRNKLAPLPLMGPEWEAFFTAWRCQLGTLTSVTFDLELLIGEASKYGIRRRCRLALLRNTHVLTEALPSGSASWSGLMCHPRSFGFGQLSRPSDGTSTLAPSLRDQCRSPGEAGDMFVDVNIPKCSFYRFMAKVCRALRGVAACSSGVRDQLEILKHRLVLVVHLVHQGVMFAPPGRRPVPTGPEKGPWKSTGRSEGSRNSLGEKDSSPRSPREDSRRDDRPMTVHEANRAKKAIDRNRKAIENRIRYFQKEEEKIWRDLEEVRRQAATIEEGRSRTIEKKLADRAIQQERDLTLQHNRVKVSQNRVSVSDYRKQQQFESMREKQLSAQAQRETSQAILHQKRQLDLEMRKQNSERAAMIQIAQKEARSRASQERSLRLERMREFQEFERQQAEQEISGEEGSLAHVAMGRFFNHLPHFTQKGVKSFAAAFKAVVSGEAMYGVVPIENSASGTLHSTYDLLLQHDVVIAGELGVREVYCLCGRPDVTLADVRYVLSHPNILGACSAFLETRIPAGSPQALAPLDLISTISTTEAARKVRNGGFALGAACAIATKEAAAKHELSVLAEDIGNDAFLETRYILFHLRNGEASKVPPPFPRDVQNALQKRSACFALSNEPGAIFKLLACWALRNIDVLKVETRPLALGLRAPPSLTKARLWDYLFYVDYAVPADKEINEARLWDALSEFSLWHRDFGAYSSQVTRAEKTPQEWYVELGGRSVGDRQINGQWSMLVLEAESTLPDLEEQEMICLQRLQNSRIVTQSVLEELETRLGSQSSVATLLRSKQRSQDPLDSVGGLSTGLPQEPEAAETAQEATETSAAGP</sequence>
<keyword evidence="7" id="KW-0472">Membrane</keyword>
<dbReference type="PROSITE" id="PS51171">
    <property type="entry name" value="PREPHENATE_DEHYDR_3"/>
    <property type="match status" value="1"/>
</dbReference>
<dbReference type="InterPro" id="IPR045865">
    <property type="entry name" value="ACT-like_dom_sf"/>
</dbReference>
<dbReference type="OrthoDB" id="435187at2759"/>
<feature type="region of interest" description="Disordered" evidence="6">
    <location>
        <begin position="1115"/>
        <end position="1156"/>
    </location>
</feature>
<evidence type="ECO:0000256" key="5">
    <source>
        <dbReference type="ARBA" id="ARBA00029440"/>
    </source>
</evidence>
<keyword evidence="4" id="KW-0456">Lyase</keyword>
<dbReference type="InterPro" id="IPR000719">
    <property type="entry name" value="Prot_kinase_dom"/>
</dbReference>
<dbReference type="PROSITE" id="PS50011">
    <property type="entry name" value="PROTEIN_KINASE_DOM"/>
    <property type="match status" value="1"/>
</dbReference>
<evidence type="ECO:0000256" key="3">
    <source>
        <dbReference type="ARBA" id="ARBA00023222"/>
    </source>
</evidence>
<dbReference type="SUPFAM" id="SSF55021">
    <property type="entry name" value="ACT-like"/>
    <property type="match status" value="1"/>
</dbReference>
<feature type="region of interest" description="Disordered" evidence="6">
    <location>
        <begin position="506"/>
        <end position="569"/>
    </location>
</feature>
<dbReference type="InterPro" id="IPR011009">
    <property type="entry name" value="Kinase-like_dom_sf"/>
</dbReference>
<evidence type="ECO:0000313" key="10">
    <source>
        <dbReference type="EMBL" id="CAI3998066.1"/>
    </source>
</evidence>
<dbReference type="InterPro" id="IPR008271">
    <property type="entry name" value="Ser/Thr_kinase_AS"/>
</dbReference>
<keyword evidence="7" id="KW-0812">Transmembrane</keyword>
<dbReference type="GO" id="GO:0005524">
    <property type="term" value="F:ATP binding"/>
    <property type="evidence" value="ECO:0007669"/>
    <property type="project" value="InterPro"/>
</dbReference>
<keyword evidence="1" id="KW-0028">Amino-acid biosynthesis</keyword>
<dbReference type="Pfam" id="PF00069">
    <property type="entry name" value="Pkinase"/>
    <property type="match status" value="1"/>
</dbReference>
<comment type="pathway">
    <text evidence="5">Amino-acid biosynthesis.</text>
</comment>
<organism evidence="10">
    <name type="scientific">Cladocopium goreaui</name>
    <dbReference type="NCBI Taxonomy" id="2562237"/>
    <lineage>
        <taxon>Eukaryota</taxon>
        <taxon>Sar</taxon>
        <taxon>Alveolata</taxon>
        <taxon>Dinophyceae</taxon>
        <taxon>Suessiales</taxon>
        <taxon>Symbiodiniaceae</taxon>
        <taxon>Cladocopium</taxon>
    </lineage>
</organism>
<dbReference type="PANTHER" id="PTHR21022:SF19">
    <property type="entry name" value="PREPHENATE DEHYDRATASE-RELATED"/>
    <property type="match status" value="1"/>
</dbReference>
<evidence type="ECO:0008006" key="13">
    <source>
        <dbReference type="Google" id="ProtNLM"/>
    </source>
</evidence>
<gene>
    <name evidence="10" type="ORF">C1SCF055_LOCUS24397</name>
</gene>
<keyword evidence="7" id="KW-1133">Transmembrane helix</keyword>
<feature type="transmembrane region" description="Helical" evidence="7">
    <location>
        <begin position="7"/>
        <end position="30"/>
    </location>
</feature>
<keyword evidence="12" id="KW-1185">Reference proteome</keyword>
<proteinExistence type="predicted"/>
<evidence type="ECO:0000313" key="12">
    <source>
        <dbReference type="Proteomes" id="UP001152797"/>
    </source>
</evidence>
<dbReference type="SUPFAM" id="SSF53850">
    <property type="entry name" value="Periplasmic binding protein-like II"/>
    <property type="match status" value="1"/>
</dbReference>
<reference evidence="11 12" key="2">
    <citation type="submission" date="2024-05" db="EMBL/GenBank/DDBJ databases">
        <authorList>
            <person name="Chen Y."/>
            <person name="Shah S."/>
            <person name="Dougan E. K."/>
            <person name="Thang M."/>
            <person name="Chan C."/>
        </authorList>
    </citation>
    <scope>NUCLEOTIDE SEQUENCE [LARGE SCALE GENOMIC DNA]</scope>
</reference>
<dbReference type="Gene3D" id="3.30.70.260">
    <property type="match status" value="1"/>
</dbReference>
<dbReference type="GO" id="GO:0004672">
    <property type="term" value="F:protein kinase activity"/>
    <property type="evidence" value="ECO:0007669"/>
    <property type="project" value="InterPro"/>
</dbReference>
<reference evidence="10" key="1">
    <citation type="submission" date="2022-10" db="EMBL/GenBank/DDBJ databases">
        <authorList>
            <person name="Chen Y."/>
            <person name="Dougan E. K."/>
            <person name="Chan C."/>
            <person name="Rhodes N."/>
            <person name="Thang M."/>
        </authorList>
    </citation>
    <scope>NUCLEOTIDE SEQUENCE</scope>
</reference>
<evidence type="ECO:0000256" key="1">
    <source>
        <dbReference type="ARBA" id="ARBA00022605"/>
    </source>
</evidence>
<accession>A0A9P1CXF0</accession>
<evidence type="ECO:0000259" key="8">
    <source>
        <dbReference type="PROSITE" id="PS50011"/>
    </source>
</evidence>
<dbReference type="EMBL" id="CAMXCT010002424">
    <property type="protein sequence ID" value="CAI3998066.1"/>
    <property type="molecule type" value="Genomic_DNA"/>
</dbReference>
<dbReference type="GO" id="GO:0004664">
    <property type="term" value="F:prephenate dehydratase activity"/>
    <property type="evidence" value="ECO:0007669"/>
    <property type="project" value="InterPro"/>
</dbReference>
<feature type="compositionally biased region" description="Polar residues" evidence="6">
    <location>
        <begin position="526"/>
        <end position="535"/>
    </location>
</feature>
<dbReference type="EMBL" id="CAMXCT020002424">
    <property type="protein sequence ID" value="CAL1151441.1"/>
    <property type="molecule type" value="Genomic_DNA"/>
</dbReference>
<evidence type="ECO:0000313" key="11">
    <source>
        <dbReference type="EMBL" id="CAL4785378.1"/>
    </source>
</evidence>
<dbReference type="GO" id="GO:0005737">
    <property type="term" value="C:cytoplasm"/>
    <property type="evidence" value="ECO:0007669"/>
    <property type="project" value="TreeGrafter"/>
</dbReference>
<evidence type="ECO:0000256" key="6">
    <source>
        <dbReference type="SAM" id="MobiDB-lite"/>
    </source>
</evidence>
<protein>
    <recommendedName>
        <fullName evidence="13">Prephenate dehydratase</fullName>
    </recommendedName>
</protein>
<evidence type="ECO:0000259" key="9">
    <source>
        <dbReference type="PROSITE" id="PS51171"/>
    </source>
</evidence>
<dbReference type="Pfam" id="PF00800">
    <property type="entry name" value="PDT"/>
    <property type="match status" value="1"/>
</dbReference>
<dbReference type="PANTHER" id="PTHR21022">
    <property type="entry name" value="PREPHENATE DEHYDRATASE P PROTEIN"/>
    <property type="match status" value="1"/>
</dbReference>
<dbReference type="EMBL" id="CAMXCT030002424">
    <property type="protein sequence ID" value="CAL4785378.1"/>
    <property type="molecule type" value="Genomic_DNA"/>
</dbReference>
<comment type="caution">
    <text evidence="10">The sequence shown here is derived from an EMBL/GenBank/DDBJ whole genome shotgun (WGS) entry which is preliminary data.</text>
</comment>
<dbReference type="InterPro" id="IPR001086">
    <property type="entry name" value="Preph_deHydtase"/>
</dbReference>
<evidence type="ECO:0000256" key="7">
    <source>
        <dbReference type="SAM" id="Phobius"/>
    </source>
</evidence>
<evidence type="ECO:0000256" key="2">
    <source>
        <dbReference type="ARBA" id="ARBA00023141"/>
    </source>
</evidence>
<keyword evidence="3" id="KW-0584">Phenylalanine biosynthesis</keyword>
<dbReference type="SMART" id="SM00220">
    <property type="entry name" value="S_TKc"/>
    <property type="match status" value="1"/>
</dbReference>
<feature type="compositionally biased region" description="Basic and acidic residues" evidence="6">
    <location>
        <begin position="536"/>
        <end position="569"/>
    </location>
</feature>
<feature type="compositionally biased region" description="Low complexity" evidence="6">
    <location>
        <begin position="1136"/>
        <end position="1156"/>
    </location>
</feature>
<name>A0A9P1CXF0_9DINO</name>
<dbReference type="GO" id="GO:0009094">
    <property type="term" value="P:L-phenylalanine biosynthetic process"/>
    <property type="evidence" value="ECO:0007669"/>
    <property type="project" value="UniProtKB-KW"/>
</dbReference>
<keyword evidence="2" id="KW-0057">Aromatic amino acid biosynthesis</keyword>
<feature type="domain" description="Protein kinase" evidence="8">
    <location>
        <begin position="23"/>
        <end position="282"/>
    </location>
</feature>
<dbReference type="AlphaFoldDB" id="A0A9P1CXF0"/>
<feature type="domain" description="Prephenate dehydratase" evidence="9">
    <location>
        <begin position="728"/>
        <end position="918"/>
    </location>
</feature>
<dbReference type="Proteomes" id="UP001152797">
    <property type="component" value="Unassembled WGS sequence"/>
</dbReference>
<dbReference type="Gene3D" id="1.10.510.10">
    <property type="entry name" value="Transferase(Phosphotransferase) domain 1"/>
    <property type="match status" value="1"/>
</dbReference>
<dbReference type="Gene3D" id="3.30.200.20">
    <property type="entry name" value="Phosphorylase Kinase, domain 1"/>
    <property type="match status" value="1"/>
</dbReference>
<dbReference type="Gene3D" id="3.40.190.10">
    <property type="entry name" value="Periplasmic binding protein-like II"/>
    <property type="match status" value="2"/>
</dbReference>
<dbReference type="PROSITE" id="PS00108">
    <property type="entry name" value="PROTEIN_KINASE_ST"/>
    <property type="match status" value="1"/>
</dbReference>